<evidence type="ECO:0000313" key="2">
    <source>
        <dbReference type="EMBL" id="WDE99151.1"/>
    </source>
</evidence>
<sequence>MDLKDFLHLNKMIFTRQSKNLPYTESYVKKLHKACQDHQSSKIFIAVDPEGRHHAGVYLIWDKESAYYIMGGGDPELRNSGATSLCMWEAIKFASTVSTSFNFEGSMIEPIESFFRAFGAIQKPYFNITKTNSKLLKIAQLTKSLLR</sequence>
<feature type="domain" description="BioF2-like acetyltransferase" evidence="1">
    <location>
        <begin position="22"/>
        <end position="95"/>
    </location>
</feature>
<dbReference type="Proteomes" id="UP001214250">
    <property type="component" value="Chromosome 2"/>
</dbReference>
<dbReference type="SUPFAM" id="SSF55729">
    <property type="entry name" value="Acyl-CoA N-acyltransferases (Nat)"/>
    <property type="match status" value="1"/>
</dbReference>
<dbReference type="InterPro" id="IPR016181">
    <property type="entry name" value="Acyl_CoA_acyltransferase"/>
</dbReference>
<accession>A0ABY7VZ05</accession>
<evidence type="ECO:0000313" key="3">
    <source>
        <dbReference type="Proteomes" id="UP001214250"/>
    </source>
</evidence>
<proteinExistence type="predicted"/>
<reference evidence="2 3" key="1">
    <citation type="submission" date="2023-02" db="EMBL/GenBank/DDBJ databases">
        <title>Genome sequence of Lentisphaera profundi SAORIC-696.</title>
        <authorList>
            <person name="Kim e."/>
            <person name="Cho J.-C."/>
            <person name="Choi A."/>
            <person name="Kang I."/>
        </authorList>
    </citation>
    <scope>NUCLEOTIDE SEQUENCE [LARGE SCALE GENOMIC DNA]</scope>
    <source>
        <strain evidence="2 3">SAORIC-696</strain>
    </source>
</reference>
<dbReference type="Gene3D" id="3.40.630.30">
    <property type="match status" value="1"/>
</dbReference>
<evidence type="ECO:0000259" key="1">
    <source>
        <dbReference type="Pfam" id="PF13480"/>
    </source>
</evidence>
<dbReference type="Pfam" id="PF13480">
    <property type="entry name" value="Acetyltransf_6"/>
    <property type="match status" value="1"/>
</dbReference>
<protein>
    <submittedName>
        <fullName evidence="2">GNAT family N-acetyltransferase</fullName>
    </submittedName>
</protein>
<dbReference type="EMBL" id="CP117812">
    <property type="protein sequence ID" value="WDE99151.1"/>
    <property type="molecule type" value="Genomic_DNA"/>
</dbReference>
<organism evidence="2 3">
    <name type="scientific">Lentisphaera profundi</name>
    <dbReference type="NCBI Taxonomy" id="1658616"/>
    <lineage>
        <taxon>Bacteria</taxon>
        <taxon>Pseudomonadati</taxon>
        <taxon>Lentisphaerota</taxon>
        <taxon>Lentisphaeria</taxon>
        <taxon>Lentisphaerales</taxon>
        <taxon>Lentisphaeraceae</taxon>
        <taxon>Lentisphaera</taxon>
    </lineage>
</organism>
<gene>
    <name evidence="2" type="ORF">PQO03_15050</name>
</gene>
<keyword evidence="3" id="KW-1185">Reference proteome</keyword>
<dbReference type="InterPro" id="IPR038740">
    <property type="entry name" value="BioF2-like_GNAT_dom"/>
</dbReference>
<dbReference type="RefSeq" id="WP_274154010.1">
    <property type="nucleotide sequence ID" value="NZ_CP117812.1"/>
</dbReference>
<name>A0ABY7VZ05_9BACT</name>